<name>A0A173Y0M9_9FIRM</name>
<feature type="active site" description="Proton acceptor" evidence="6">
    <location>
        <position position="28"/>
    </location>
</feature>
<dbReference type="Gene3D" id="3.30.70.1890">
    <property type="match status" value="1"/>
</dbReference>
<feature type="site" description="Transition state stabilizer" evidence="5">
    <location>
        <position position="54"/>
    </location>
</feature>
<reference evidence="8 9" key="1">
    <citation type="submission" date="2015-09" db="EMBL/GenBank/DDBJ databases">
        <authorList>
            <consortium name="Pathogen Informatics"/>
        </authorList>
    </citation>
    <scope>NUCLEOTIDE SEQUENCE [LARGE SCALE GENOMIC DNA]</scope>
    <source>
        <strain evidence="8 9">2789STDY5608849</strain>
    </source>
</reference>
<dbReference type="InterPro" id="IPR010156">
    <property type="entry name" value="CRISPR-assoc_prot_Cas6"/>
</dbReference>
<dbReference type="NCBIfam" id="TIGR01877">
    <property type="entry name" value="cas_cas6"/>
    <property type="match status" value="1"/>
</dbReference>
<evidence type="ECO:0000256" key="6">
    <source>
        <dbReference type="PIRSR" id="PIRSR005054-50"/>
    </source>
</evidence>
<evidence type="ECO:0000256" key="1">
    <source>
        <dbReference type="ARBA" id="ARBA00005937"/>
    </source>
</evidence>
<dbReference type="PANTHER" id="PTHR36984">
    <property type="entry name" value="CRISPR-ASSOCIATED ENDORIBONUCLEASE CAS6 1"/>
    <property type="match status" value="1"/>
</dbReference>
<keyword evidence="3" id="KW-0051">Antiviral defense</keyword>
<feature type="domain" description="CRISPR associated protein Cas6 C-terminal" evidence="7">
    <location>
        <begin position="123"/>
        <end position="239"/>
    </location>
</feature>
<comment type="similarity">
    <text evidence="1 4">Belongs to the CRISPR-associated protein Cas6/Cse3/CasE family.</text>
</comment>
<dbReference type="PANTHER" id="PTHR36984:SF1">
    <property type="entry name" value="CRISPR-ASSOCIATED ENDORIBONUCLEASE CAS6 1"/>
    <property type="match status" value="1"/>
</dbReference>
<comment type="function">
    <text evidence="4">CRISPR (clustered regularly interspaced short palindromic repeat), is an adaptive immune system that provides protection against mobile genetic elements (viruses, transposable elements and conjugative plasmids). CRISPR clusters contain sequences complementary to antecedent mobile elements and target invading nucleic acids. CRISPR clusters are transcribed and processed into CRISPR RNA (crRNA).</text>
</comment>
<keyword evidence="2" id="KW-0694">RNA-binding</keyword>
<dbReference type="EMBL" id="CYYV01000002">
    <property type="protein sequence ID" value="CUN56445.1"/>
    <property type="molecule type" value="Genomic_DNA"/>
</dbReference>
<evidence type="ECO:0000256" key="3">
    <source>
        <dbReference type="ARBA" id="ARBA00023118"/>
    </source>
</evidence>
<dbReference type="GO" id="GO:0051607">
    <property type="term" value="P:defense response to virus"/>
    <property type="evidence" value="ECO:0007669"/>
    <property type="project" value="UniProtKB-KW"/>
</dbReference>
<evidence type="ECO:0000256" key="5">
    <source>
        <dbReference type="PIRSR" id="PIRSR005054-1"/>
    </source>
</evidence>
<dbReference type="Proteomes" id="UP000095706">
    <property type="component" value="Unassembled WGS sequence"/>
</dbReference>
<dbReference type="GO" id="GO:0003723">
    <property type="term" value="F:RNA binding"/>
    <property type="evidence" value="ECO:0007669"/>
    <property type="project" value="UniProtKB-KW"/>
</dbReference>
<evidence type="ECO:0000313" key="9">
    <source>
        <dbReference type="Proteomes" id="UP000095706"/>
    </source>
</evidence>
<protein>
    <recommendedName>
        <fullName evidence="4">CRISPR-associated endoribonuclease</fullName>
    </recommendedName>
</protein>
<organism evidence="8 9">
    <name type="scientific">Fusicatenibacter saccharivorans</name>
    <dbReference type="NCBI Taxonomy" id="1150298"/>
    <lineage>
        <taxon>Bacteria</taxon>
        <taxon>Bacillati</taxon>
        <taxon>Bacillota</taxon>
        <taxon>Clostridia</taxon>
        <taxon>Lachnospirales</taxon>
        <taxon>Lachnospiraceae</taxon>
        <taxon>Fusicatenibacter</taxon>
    </lineage>
</organism>
<dbReference type="GO" id="GO:0016788">
    <property type="term" value="F:hydrolase activity, acting on ester bonds"/>
    <property type="evidence" value="ECO:0007669"/>
    <property type="project" value="InterPro"/>
</dbReference>
<dbReference type="CDD" id="cd21140">
    <property type="entry name" value="Cas6_I-like"/>
    <property type="match status" value="1"/>
</dbReference>
<sequence>MQLVIHIELDEPLLLPVNYNHILQAVIYRSLDIIPGYAEFLHEGGFMRGQRQYKMFQFSQLKGEYRIENKKITFFSEVSFEVRSPEPLLIRLLGEGIWNKGVTFGNHVYTDVDLELYDYTVEERQLLIRMKSPVTVYATDLKSEKTWYFSPDEEPFCKMINDNFYRKYQAYYGIAPMSGIQLGICENSMPKKLVTRYKGTFITAWYGTYKLSGERKYLDFLYQTGLGAKNAQGFGMFEIL</sequence>
<dbReference type="Gene3D" id="3.30.70.1900">
    <property type="match status" value="1"/>
</dbReference>
<dbReference type="InterPro" id="IPR045747">
    <property type="entry name" value="CRISPR-assoc_prot_Cas6_N_sf"/>
</dbReference>
<evidence type="ECO:0000259" key="7">
    <source>
        <dbReference type="Pfam" id="PF01881"/>
    </source>
</evidence>
<dbReference type="PIRSF" id="PIRSF005054">
    <property type="entry name" value="PF1131"/>
    <property type="match status" value="1"/>
</dbReference>
<accession>A0A173Y0M9</accession>
<evidence type="ECO:0000256" key="2">
    <source>
        <dbReference type="ARBA" id="ARBA00022884"/>
    </source>
</evidence>
<gene>
    <name evidence="8" type="ORF">ERS852406_00369</name>
</gene>
<dbReference type="AlphaFoldDB" id="A0A173Y0M9"/>
<proteinExistence type="inferred from homology"/>
<evidence type="ECO:0000256" key="4">
    <source>
        <dbReference type="PIRNR" id="PIRNR005054"/>
    </source>
</evidence>
<feature type="active site" description="Proton donor" evidence="6">
    <location>
        <position position="42"/>
    </location>
</feature>
<evidence type="ECO:0000313" key="8">
    <source>
        <dbReference type="EMBL" id="CUN56445.1"/>
    </source>
</evidence>
<dbReference type="Pfam" id="PF01881">
    <property type="entry name" value="Cas_Cas6_C"/>
    <property type="match status" value="1"/>
</dbReference>
<dbReference type="InterPro" id="IPR049435">
    <property type="entry name" value="Cas_Cas6_C"/>
</dbReference>